<keyword evidence="1" id="KW-0863">Zinc-finger</keyword>
<evidence type="ECO:0000259" key="2">
    <source>
        <dbReference type="PROSITE" id="PS50158"/>
    </source>
</evidence>
<dbReference type="InterPro" id="IPR025836">
    <property type="entry name" value="Zn_knuckle_CX2CX4HX4C"/>
</dbReference>
<evidence type="ECO:0000313" key="4">
    <source>
        <dbReference type="Proteomes" id="UP001454036"/>
    </source>
</evidence>
<dbReference type="Proteomes" id="UP001454036">
    <property type="component" value="Unassembled WGS sequence"/>
</dbReference>
<dbReference type="Pfam" id="PF14392">
    <property type="entry name" value="zf-CCHC_4"/>
    <property type="match status" value="1"/>
</dbReference>
<keyword evidence="4" id="KW-1185">Reference proteome</keyword>
<sequence length="204" mass="23237">MDAEIIRDLLQCKLNDEAKPIQLNEEDLAEGIIECELSAYAKVLSLKEEFISIQGVFLALSKACNCKDIRDWVRGENPLLHPFNQCIFWLQVRGLKEEFFTWNVANKLVVAFQGCEEVELRRTKCGLKFFRIKAVLNVGTPLRRLVNFQVRDEVGCGYLAYERLPNLCFKCGLLGHLIRQCPDLGVGADPRKEVVYGLCIKAPM</sequence>
<evidence type="ECO:0000313" key="3">
    <source>
        <dbReference type="EMBL" id="GAA0160477.1"/>
    </source>
</evidence>
<organism evidence="3 4">
    <name type="scientific">Lithospermum erythrorhizon</name>
    <name type="common">Purple gromwell</name>
    <name type="synonym">Lithospermum officinale var. erythrorhizon</name>
    <dbReference type="NCBI Taxonomy" id="34254"/>
    <lineage>
        <taxon>Eukaryota</taxon>
        <taxon>Viridiplantae</taxon>
        <taxon>Streptophyta</taxon>
        <taxon>Embryophyta</taxon>
        <taxon>Tracheophyta</taxon>
        <taxon>Spermatophyta</taxon>
        <taxon>Magnoliopsida</taxon>
        <taxon>eudicotyledons</taxon>
        <taxon>Gunneridae</taxon>
        <taxon>Pentapetalae</taxon>
        <taxon>asterids</taxon>
        <taxon>lamiids</taxon>
        <taxon>Boraginales</taxon>
        <taxon>Boraginaceae</taxon>
        <taxon>Boraginoideae</taxon>
        <taxon>Lithospermeae</taxon>
        <taxon>Lithospermum</taxon>
    </lineage>
</organism>
<feature type="domain" description="CCHC-type" evidence="2">
    <location>
        <begin position="168"/>
        <end position="183"/>
    </location>
</feature>
<name>A0AAV3Q8U6_LITER</name>
<dbReference type="InterPro" id="IPR036875">
    <property type="entry name" value="Znf_CCHC_sf"/>
</dbReference>
<protein>
    <recommendedName>
        <fullName evidence="2">CCHC-type domain-containing protein</fullName>
    </recommendedName>
</protein>
<dbReference type="SUPFAM" id="SSF57756">
    <property type="entry name" value="Retrovirus zinc finger-like domains"/>
    <property type="match status" value="1"/>
</dbReference>
<dbReference type="EMBL" id="BAABME010003894">
    <property type="protein sequence ID" value="GAA0160477.1"/>
    <property type="molecule type" value="Genomic_DNA"/>
</dbReference>
<dbReference type="InterPro" id="IPR001878">
    <property type="entry name" value="Znf_CCHC"/>
</dbReference>
<comment type="caution">
    <text evidence="3">The sequence shown here is derived from an EMBL/GenBank/DDBJ whole genome shotgun (WGS) entry which is preliminary data.</text>
</comment>
<dbReference type="GO" id="GO:0003676">
    <property type="term" value="F:nucleic acid binding"/>
    <property type="evidence" value="ECO:0007669"/>
    <property type="project" value="InterPro"/>
</dbReference>
<keyword evidence="1" id="KW-0479">Metal-binding</keyword>
<dbReference type="AlphaFoldDB" id="A0AAV3Q8U6"/>
<proteinExistence type="predicted"/>
<accession>A0AAV3Q8U6</accession>
<evidence type="ECO:0000256" key="1">
    <source>
        <dbReference type="PROSITE-ProRule" id="PRU00047"/>
    </source>
</evidence>
<dbReference type="SMART" id="SM00343">
    <property type="entry name" value="ZnF_C2HC"/>
    <property type="match status" value="1"/>
</dbReference>
<keyword evidence="1" id="KW-0862">Zinc</keyword>
<gene>
    <name evidence="3" type="ORF">LIER_17022</name>
</gene>
<reference evidence="3 4" key="1">
    <citation type="submission" date="2024-01" db="EMBL/GenBank/DDBJ databases">
        <title>The complete chloroplast genome sequence of Lithospermum erythrorhizon: insights into the phylogenetic relationship among Boraginaceae species and the maternal lineages of purple gromwells.</title>
        <authorList>
            <person name="Okada T."/>
            <person name="Watanabe K."/>
        </authorList>
    </citation>
    <scope>NUCLEOTIDE SEQUENCE [LARGE SCALE GENOMIC DNA]</scope>
</reference>
<dbReference type="GO" id="GO:0008270">
    <property type="term" value="F:zinc ion binding"/>
    <property type="evidence" value="ECO:0007669"/>
    <property type="project" value="UniProtKB-KW"/>
</dbReference>
<dbReference type="PROSITE" id="PS50158">
    <property type="entry name" value="ZF_CCHC"/>
    <property type="match status" value="1"/>
</dbReference>